<accession>A0ABQ2GC58</accession>
<evidence type="ECO:0000256" key="1">
    <source>
        <dbReference type="SAM" id="MobiDB-lite"/>
    </source>
</evidence>
<comment type="caution">
    <text evidence="2">The sequence shown here is derived from an EMBL/GenBank/DDBJ whole genome shotgun (WGS) entry which is preliminary data.</text>
</comment>
<feature type="region of interest" description="Disordered" evidence="1">
    <location>
        <begin position="1"/>
        <end position="21"/>
    </location>
</feature>
<evidence type="ECO:0000313" key="2">
    <source>
        <dbReference type="EMBL" id="GGL85493.1"/>
    </source>
</evidence>
<dbReference type="EMBL" id="BMMI01000017">
    <property type="protein sequence ID" value="GGL85493.1"/>
    <property type="molecule type" value="Genomic_DNA"/>
</dbReference>
<feature type="compositionally biased region" description="Basic and acidic residues" evidence="1">
    <location>
        <begin position="1"/>
        <end position="13"/>
    </location>
</feature>
<protein>
    <submittedName>
        <fullName evidence="2">Uncharacterized protein</fullName>
    </submittedName>
</protein>
<feature type="region of interest" description="Disordered" evidence="1">
    <location>
        <begin position="34"/>
        <end position="59"/>
    </location>
</feature>
<organism evidence="2 3">
    <name type="scientific">Modestobacter marinus</name>
    <dbReference type="NCBI Taxonomy" id="477641"/>
    <lineage>
        <taxon>Bacteria</taxon>
        <taxon>Bacillati</taxon>
        <taxon>Actinomycetota</taxon>
        <taxon>Actinomycetes</taxon>
        <taxon>Geodermatophilales</taxon>
        <taxon>Geodermatophilaceae</taxon>
        <taxon>Modestobacter</taxon>
    </lineage>
</organism>
<reference evidence="3" key="1">
    <citation type="journal article" date="2019" name="Int. J. Syst. Evol. Microbiol.">
        <title>The Global Catalogue of Microorganisms (GCM) 10K type strain sequencing project: providing services to taxonomists for standard genome sequencing and annotation.</title>
        <authorList>
            <consortium name="The Broad Institute Genomics Platform"/>
            <consortium name="The Broad Institute Genome Sequencing Center for Infectious Disease"/>
            <person name="Wu L."/>
            <person name="Ma J."/>
        </authorList>
    </citation>
    <scope>NUCLEOTIDE SEQUENCE [LARGE SCALE GENOMIC DNA]</scope>
    <source>
        <strain evidence="3">CGMCC 4.5581</strain>
    </source>
</reference>
<name>A0ABQ2GC58_9ACTN</name>
<gene>
    <name evidence="2" type="ORF">GCM10011589_47380</name>
</gene>
<proteinExistence type="predicted"/>
<sequence length="296" mass="33161">MPTDRRRSRDARGADGGLPPEVLAQTRRLCEEMGREIETRFPGLQPDSPQPAPAGTPAGQERLERAARWLQDLMWHKRMYRPARFRWWPEHLVDICTKTTGGQLDFSTIAHLQLLPRHRNSIRDVVDRFSGAIGQRLADAYLTIGSYDTIGSELGLTMDEMRSMVIWSDVDNAGLAGWSHPQISRVLRVVGRQPFRSPLIEAWELLQLSRMYQAAADIFEDLTVDLIGELRGQRPDEVLAVASGSGTVARMEQRIERAYAARGGPGDHRRYPSQFRSITASQTSDVPMSTAAGQAT</sequence>
<dbReference type="Proteomes" id="UP000648663">
    <property type="component" value="Unassembled WGS sequence"/>
</dbReference>
<keyword evidence="3" id="KW-1185">Reference proteome</keyword>
<evidence type="ECO:0000313" key="3">
    <source>
        <dbReference type="Proteomes" id="UP000648663"/>
    </source>
</evidence>